<dbReference type="EMBL" id="X04601">
    <property type="protein sequence ID" value="CAA28267.1"/>
    <property type="molecule type" value="mRNA"/>
</dbReference>
<dbReference type="AlphaFoldDB" id="Q62349"/>
<proteinExistence type="evidence at transcript level"/>
<evidence type="ECO:0000313" key="2">
    <source>
        <dbReference type="MGI" id="MGI:96557"/>
    </source>
</evidence>
<reference evidence="1" key="1">
    <citation type="journal article" date="1986" name="Nature">
        <title>Cloning of complementary DNA encoding T-cell replacing factor and identity with B-cell growth factor II.</title>
        <authorList>
            <person name="Kinashi T."/>
            <person name="Harada N."/>
            <person name="Severinson E."/>
            <person name="Tanabe T."/>
            <person name="Sideras P."/>
            <person name="Konishi M."/>
            <person name="Azuma C."/>
            <person name="Tominaga A."/>
            <person name="Bergstedt-Lindqvist S."/>
            <person name="Takahashi M."/>
            <person name="Matsuda F."/>
            <person name="Yaoita Y."/>
            <person name="Takatsu K."/>
            <person name="Honjo T."/>
        </authorList>
    </citation>
    <scope>NUCLEOTIDE SEQUENCE</scope>
    <source>
        <strain evidence="1">BALB/c</strain>
    </source>
</reference>
<dbReference type="AGR" id="MGI:96557"/>
<name>Q62349_MOUSE</name>
<protein>
    <submittedName>
        <fullName evidence="1">Short ORF</fullName>
    </submittedName>
</protein>
<accession>Q62349</accession>
<gene>
    <name evidence="2" type="primary">Il5</name>
</gene>
<dbReference type="MGI" id="MGI:96557">
    <property type="gene designation" value="Il5"/>
</dbReference>
<sequence>MLFPFIFMSCSQLNLSMSIYAKCLTFLYTHKRNSCSAGWPQTGNVAKDNLEFLILLPPLPEG</sequence>
<organism evidence="1">
    <name type="scientific">Mus musculus</name>
    <name type="common">Mouse</name>
    <dbReference type="NCBI Taxonomy" id="10090"/>
    <lineage>
        <taxon>Eukaryota</taxon>
        <taxon>Metazoa</taxon>
        <taxon>Chordata</taxon>
        <taxon>Craniata</taxon>
        <taxon>Vertebrata</taxon>
        <taxon>Euteleostomi</taxon>
        <taxon>Mammalia</taxon>
        <taxon>Eutheria</taxon>
        <taxon>Euarchontoglires</taxon>
        <taxon>Glires</taxon>
        <taxon>Rodentia</taxon>
        <taxon>Myomorpha</taxon>
        <taxon>Muroidea</taxon>
        <taxon>Muridae</taxon>
        <taxon>Murinae</taxon>
        <taxon>Mus</taxon>
        <taxon>Mus</taxon>
    </lineage>
</organism>
<evidence type="ECO:0000313" key="1">
    <source>
        <dbReference type="EMBL" id="CAA28267.1"/>
    </source>
</evidence>